<organism evidence="2 3">
    <name type="scientific">Castilleja foliolosa</name>
    <dbReference type="NCBI Taxonomy" id="1961234"/>
    <lineage>
        <taxon>Eukaryota</taxon>
        <taxon>Viridiplantae</taxon>
        <taxon>Streptophyta</taxon>
        <taxon>Embryophyta</taxon>
        <taxon>Tracheophyta</taxon>
        <taxon>Spermatophyta</taxon>
        <taxon>Magnoliopsida</taxon>
        <taxon>eudicotyledons</taxon>
        <taxon>Gunneridae</taxon>
        <taxon>Pentapetalae</taxon>
        <taxon>asterids</taxon>
        <taxon>lamiids</taxon>
        <taxon>Lamiales</taxon>
        <taxon>Orobanchaceae</taxon>
        <taxon>Pedicularideae</taxon>
        <taxon>Castillejinae</taxon>
        <taxon>Castilleja</taxon>
    </lineage>
</organism>
<keyword evidence="1" id="KW-0175">Coiled coil</keyword>
<sequence>MKNRVAVEEHARGAREAARDGDIDMTEIYCQLVPVVKQRLFGTGSIAGKFVNLDTTARTAPVDMVRLRQRVRQELRQQFTAQMAAEDARRQEQLDAHRREMEQQLQTLQRQIVEEMHRQAHSNPFHWMHDYALF</sequence>
<dbReference type="AlphaFoldDB" id="A0ABD3D3H9"/>
<name>A0ABD3D3H9_9LAMI</name>
<comment type="caution">
    <text evidence="2">The sequence shown here is derived from an EMBL/GenBank/DDBJ whole genome shotgun (WGS) entry which is preliminary data.</text>
</comment>
<evidence type="ECO:0000313" key="3">
    <source>
        <dbReference type="Proteomes" id="UP001632038"/>
    </source>
</evidence>
<dbReference type="Proteomes" id="UP001632038">
    <property type="component" value="Unassembled WGS sequence"/>
</dbReference>
<gene>
    <name evidence="2" type="ORF">CASFOL_020123</name>
</gene>
<proteinExistence type="predicted"/>
<keyword evidence="3" id="KW-1185">Reference proteome</keyword>
<accession>A0ABD3D3H9</accession>
<dbReference type="EMBL" id="JAVIJP010000027">
    <property type="protein sequence ID" value="KAL3635576.1"/>
    <property type="molecule type" value="Genomic_DNA"/>
</dbReference>
<reference evidence="3" key="1">
    <citation type="journal article" date="2024" name="IScience">
        <title>Strigolactones Initiate the Formation of Haustorium-like Structures in Castilleja.</title>
        <authorList>
            <person name="Buerger M."/>
            <person name="Peterson D."/>
            <person name="Chory J."/>
        </authorList>
    </citation>
    <scope>NUCLEOTIDE SEQUENCE [LARGE SCALE GENOMIC DNA]</scope>
</reference>
<evidence type="ECO:0000256" key="1">
    <source>
        <dbReference type="SAM" id="Coils"/>
    </source>
</evidence>
<feature type="coiled-coil region" evidence="1">
    <location>
        <begin position="91"/>
        <end position="118"/>
    </location>
</feature>
<evidence type="ECO:0000313" key="2">
    <source>
        <dbReference type="EMBL" id="KAL3635576.1"/>
    </source>
</evidence>
<protein>
    <submittedName>
        <fullName evidence="2">Uncharacterized protein</fullName>
    </submittedName>
</protein>